<dbReference type="EMBL" id="QKNX01000001">
    <property type="protein sequence ID" value="TKR27547.1"/>
    <property type="molecule type" value="Genomic_DNA"/>
</dbReference>
<feature type="domain" description="DUF5817" evidence="2">
    <location>
        <begin position="113"/>
        <end position="166"/>
    </location>
</feature>
<dbReference type="Gene3D" id="3.90.820.10">
    <property type="entry name" value="Structural Genomics, Unknown Function 30-nov-00 1gh9 Mol_id"/>
    <property type="match status" value="1"/>
</dbReference>
<evidence type="ECO:0000313" key="4">
    <source>
        <dbReference type="Proteomes" id="UP000308037"/>
    </source>
</evidence>
<evidence type="ECO:0000259" key="1">
    <source>
        <dbReference type="Pfam" id="PF19134"/>
    </source>
</evidence>
<comment type="caution">
    <text evidence="3">The sequence shown here is derived from an EMBL/GenBank/DDBJ whole genome shotgun (WGS) entry which is preliminary data.</text>
</comment>
<dbReference type="AlphaFoldDB" id="A0A4U5JIJ4"/>
<protein>
    <submittedName>
        <fullName evidence="3">Replication protein H</fullName>
    </submittedName>
</protein>
<accession>A0A4U5JIJ4</accession>
<reference evidence="3 4" key="1">
    <citation type="submission" date="2019-04" db="EMBL/GenBank/DDBJ databases">
        <title>Natronomonas sp. F20-122 a newhaloarchaeon isolated from a saline saltern of Isla Bacuta, Huelva, Spain.</title>
        <authorList>
            <person name="Duran-Viseras A."/>
            <person name="Sanchez-Porro C."/>
            <person name="Ventosa A."/>
        </authorList>
    </citation>
    <scope>NUCLEOTIDE SEQUENCE [LARGE SCALE GENOMIC DNA]</scope>
    <source>
        <strain evidence="3 4">F20-122</strain>
    </source>
</reference>
<proteinExistence type="predicted"/>
<dbReference type="Pfam" id="PF19134">
    <property type="entry name" value="DUF5817"/>
    <property type="match status" value="1"/>
</dbReference>
<gene>
    <name evidence="3" type="ORF">DM868_00155</name>
</gene>
<sequence length="167" mass="18428">MYSVVGCRDCHALWIVEGRPETTECPRCQRRHQFGKLRTFAETDSSEAATRVRSSMLAERADDGEFVDPESIDVDAVGIDDDEFLSASGIDSEAVSAAGNRSERGQPSRSRKQVVLDGLTELEAPTEQDVLEYANAAGVPESYAERTLEKLRLAGEVTRSEGVYRRL</sequence>
<keyword evidence="4" id="KW-1185">Reference proteome</keyword>
<dbReference type="OrthoDB" id="142616at2157"/>
<dbReference type="InterPro" id="IPR043855">
    <property type="entry name" value="DUF5817"/>
</dbReference>
<evidence type="ECO:0000259" key="2">
    <source>
        <dbReference type="Pfam" id="PF22798"/>
    </source>
</evidence>
<feature type="domain" description="DUF5817" evidence="1">
    <location>
        <begin position="2"/>
        <end position="58"/>
    </location>
</feature>
<name>A0A4U5JIJ4_9EURY</name>
<dbReference type="Pfam" id="PF22798">
    <property type="entry name" value="DUF5817_CT"/>
    <property type="match status" value="1"/>
</dbReference>
<dbReference type="Proteomes" id="UP000308037">
    <property type="component" value="Unassembled WGS sequence"/>
</dbReference>
<dbReference type="RefSeq" id="WP_137274810.1">
    <property type="nucleotide sequence ID" value="NZ_QKNX01000001.1"/>
</dbReference>
<dbReference type="InterPro" id="IPR053849">
    <property type="entry name" value="DUF5817_C"/>
</dbReference>
<evidence type="ECO:0000313" key="3">
    <source>
        <dbReference type="EMBL" id="TKR27547.1"/>
    </source>
</evidence>
<organism evidence="3 4">
    <name type="scientific">Natronomonas salsuginis</name>
    <dbReference type="NCBI Taxonomy" id="2217661"/>
    <lineage>
        <taxon>Archaea</taxon>
        <taxon>Methanobacteriati</taxon>
        <taxon>Methanobacteriota</taxon>
        <taxon>Stenosarchaea group</taxon>
        <taxon>Halobacteria</taxon>
        <taxon>Halobacteriales</taxon>
        <taxon>Natronomonadaceae</taxon>
        <taxon>Natronomonas</taxon>
    </lineage>
</organism>